<dbReference type="EMBL" id="BLIY01000007">
    <property type="protein sequence ID" value="GFE53815.1"/>
    <property type="molecule type" value="Genomic_DNA"/>
</dbReference>
<accession>A0A9W5T9E3</accession>
<dbReference type="Proteomes" id="UP001057455">
    <property type="component" value="Unassembled WGS sequence"/>
</dbReference>
<organism evidence="1 2">
    <name type="scientific">Babesia ovis</name>
    <dbReference type="NCBI Taxonomy" id="5869"/>
    <lineage>
        <taxon>Eukaryota</taxon>
        <taxon>Sar</taxon>
        <taxon>Alveolata</taxon>
        <taxon>Apicomplexa</taxon>
        <taxon>Aconoidasida</taxon>
        <taxon>Piroplasmida</taxon>
        <taxon>Babesiidae</taxon>
        <taxon>Babesia</taxon>
    </lineage>
</organism>
<name>A0A9W5T9E3_BABOV</name>
<comment type="caution">
    <text evidence="1">The sequence shown here is derived from an EMBL/GenBank/DDBJ whole genome shotgun (WGS) entry which is preliminary data.</text>
</comment>
<dbReference type="OrthoDB" id="366157at2759"/>
<evidence type="ECO:0000313" key="2">
    <source>
        <dbReference type="Proteomes" id="UP001057455"/>
    </source>
</evidence>
<proteinExistence type="predicted"/>
<gene>
    <name evidence="1" type="ORF">BaOVIS_012190</name>
</gene>
<sequence>MTSKKLASLFPKLLQRVGLVRTPAVHSVIHEKAKYTALGIAGFWDLPASPSATWSTLLIKEACSLEEDTSRGLCALLYRIYEGKVPFQVLYGRKEFILSHINNFTVDEVLLLCGTLARHVQPYAKWFNVNHDDLTVLLMACHRRVLSLVPKMSPDQFQSCLVIFELLRSRYAIFSIDDGIIRQTLTRLQNELAQFEGPSLGASRIPPKNEVYEKEASKLPSRVQLVYERVYPYYETVETRVCRGRGYISCLIEAAAVIQSCTAGSLPMDQYSTLCLVLKRHMPEDHLFSLVNTLKTVILLRRNHVFSLDDGIQLDTNEINILATRLQELVVDSYLVLPDHEGEFQLPDLVEQCATRLFGICLECPCLVTLLQSMTALHEADFLNEHMIILYLPYISSCLQKRDYCVHDLLELIPLALTPGIGLLPFWMVHLSLLERCDTLKHEILPKMHQLLSTCIGRLSADLFGAVSADIQQHDANDYREESTPPLSAPLADGVSSPQLLPPRQWVWVLGDVRFVNITDMDGMEASLPLSELVNKRFKTGSPSGMMHDFLRTLNRIYSRLGETLHVPPVNSAKVSSVTGTCMESQNTLQEENFGIKMHNCPVAPPTELVRAHELLGLRIAIFERQINNIL</sequence>
<protein>
    <submittedName>
        <fullName evidence="1">FlxA, putative</fullName>
    </submittedName>
</protein>
<dbReference type="AlphaFoldDB" id="A0A9W5T9E3"/>
<reference evidence="1" key="1">
    <citation type="submission" date="2019-12" db="EMBL/GenBank/DDBJ databases">
        <title>Genome sequence of Babesia ovis.</title>
        <authorList>
            <person name="Yamagishi J."/>
            <person name="Sevinc F."/>
            <person name="Xuan X."/>
        </authorList>
    </citation>
    <scope>NUCLEOTIDE SEQUENCE</scope>
    <source>
        <strain evidence="1">Selcuk</strain>
    </source>
</reference>
<keyword evidence="2" id="KW-1185">Reference proteome</keyword>
<evidence type="ECO:0000313" key="1">
    <source>
        <dbReference type="EMBL" id="GFE53815.1"/>
    </source>
</evidence>